<dbReference type="EMBL" id="GDKF01005960">
    <property type="protein sequence ID" value="JAT72662.1"/>
    <property type="molecule type" value="Transcribed_RNA"/>
</dbReference>
<comment type="subcellular location">
    <subcellularLocation>
        <location evidence="1">Cytoplasm</location>
        <location evidence="1">Cytoskeleton</location>
        <location evidence="1">Cilium axoneme</location>
    </subcellularLocation>
</comment>
<dbReference type="Gene3D" id="3.80.10.10">
    <property type="entry name" value="Ribonuclease Inhibitor"/>
    <property type="match status" value="1"/>
</dbReference>
<dbReference type="AlphaFoldDB" id="A0A1D2A0E5"/>
<reference evidence="3" key="1">
    <citation type="submission" date="2015-08" db="EMBL/GenBank/DDBJ databases">
        <authorList>
            <person name="Babu N.S."/>
            <person name="Beckwith C.J."/>
            <person name="Beseler K.G."/>
            <person name="Brison A."/>
            <person name="Carone J.V."/>
            <person name="Caskin T.P."/>
            <person name="Diamond M."/>
            <person name="Durham M.E."/>
            <person name="Foxe J.M."/>
            <person name="Go M."/>
            <person name="Henderson B.A."/>
            <person name="Jones I.B."/>
            <person name="McGettigan J.A."/>
            <person name="Micheletti S.J."/>
            <person name="Nasrallah M.E."/>
            <person name="Ortiz D."/>
            <person name="Piller C.R."/>
            <person name="Privatt S.R."/>
            <person name="Schneider S.L."/>
            <person name="Sharp S."/>
            <person name="Smith T.C."/>
            <person name="Stanton J.D."/>
            <person name="Ullery H.E."/>
            <person name="Wilson R.J."/>
            <person name="Serrano M.G."/>
            <person name="Buck G."/>
            <person name="Lee V."/>
            <person name="Wang Y."/>
            <person name="Carvalho R."/>
            <person name="Voegtly L."/>
            <person name="Shi R."/>
            <person name="Duckworth R."/>
            <person name="Johnson A."/>
            <person name="Loviza R."/>
            <person name="Walstead R."/>
            <person name="Shah Z."/>
            <person name="Kiflezghi M."/>
            <person name="Wade K."/>
            <person name="Ball S.L."/>
            <person name="Bradley K.W."/>
            <person name="Asai D.J."/>
            <person name="Bowman C.A."/>
            <person name="Russell D.A."/>
            <person name="Pope W.H."/>
            <person name="Jacobs-Sera D."/>
            <person name="Hendrix R.W."/>
            <person name="Hatfull G.F."/>
        </authorList>
    </citation>
    <scope>NUCLEOTIDE SEQUENCE</scope>
</reference>
<proteinExistence type="predicted"/>
<sequence>MLHRPPRTGCAIGLWRCRPPVCTQLPRTVPTWSSAPSTPQRVIAWGCMSLCTQCAIVTDTPLPPLSPLSRLLTPQNDTSIGNLGLAAISIKMPHLQCLGLDGSHAWDEQGMACLAVGCQGLISFSAAASRLADMDLCRLLASCRAVEAVRVSNCSAITLKGIQECAAVASDSLLLLEFQGVGGAASPTARAAFSSWARSSRWELSPKGDALASPGASPSWVYFGDLGRKSRVLDEACSRHSSDVCSSVGSPPPSLAPAATGD</sequence>
<feature type="region of interest" description="Disordered" evidence="2">
    <location>
        <begin position="241"/>
        <end position="262"/>
    </location>
</feature>
<evidence type="ECO:0000256" key="2">
    <source>
        <dbReference type="SAM" id="MobiDB-lite"/>
    </source>
</evidence>
<accession>A0A1D2A0E5</accession>
<evidence type="ECO:0000256" key="1">
    <source>
        <dbReference type="ARBA" id="ARBA00004430"/>
    </source>
</evidence>
<evidence type="ECO:0000313" key="3">
    <source>
        <dbReference type="EMBL" id="JAT72662.1"/>
    </source>
</evidence>
<dbReference type="InterPro" id="IPR032675">
    <property type="entry name" value="LRR_dom_sf"/>
</dbReference>
<dbReference type="GO" id="GO:0005930">
    <property type="term" value="C:axoneme"/>
    <property type="evidence" value="ECO:0007669"/>
    <property type="project" value="UniProtKB-SubCell"/>
</dbReference>
<organism evidence="3">
    <name type="scientific">Auxenochlorella protothecoides</name>
    <name type="common">Green microalga</name>
    <name type="synonym">Chlorella protothecoides</name>
    <dbReference type="NCBI Taxonomy" id="3075"/>
    <lineage>
        <taxon>Eukaryota</taxon>
        <taxon>Viridiplantae</taxon>
        <taxon>Chlorophyta</taxon>
        <taxon>core chlorophytes</taxon>
        <taxon>Trebouxiophyceae</taxon>
        <taxon>Chlorellales</taxon>
        <taxon>Chlorellaceae</taxon>
        <taxon>Auxenochlorella</taxon>
    </lineage>
</organism>
<protein>
    <submittedName>
        <fullName evidence="3">Uncharacterized protein</fullName>
    </submittedName>
</protein>
<gene>
    <name evidence="3" type="ORF">g.11038</name>
</gene>
<dbReference type="SUPFAM" id="SSF52047">
    <property type="entry name" value="RNI-like"/>
    <property type="match status" value="1"/>
</dbReference>
<name>A0A1D2A0E5_AUXPR</name>